<reference evidence="1" key="1">
    <citation type="submission" date="2020-05" db="EMBL/GenBank/DDBJ databases">
        <authorList>
            <person name="Chiriac C."/>
            <person name="Salcher M."/>
            <person name="Ghai R."/>
            <person name="Kavagutti S V."/>
        </authorList>
    </citation>
    <scope>NUCLEOTIDE SEQUENCE</scope>
</reference>
<dbReference type="Pfam" id="PF14117">
    <property type="entry name" value="DUF4287"/>
    <property type="match status" value="1"/>
</dbReference>
<dbReference type="SUPFAM" id="SSF159888">
    <property type="entry name" value="YdhG-like"/>
    <property type="match status" value="1"/>
</dbReference>
<dbReference type="AlphaFoldDB" id="A0A6J7PCF6"/>
<organism evidence="1">
    <name type="scientific">freshwater metagenome</name>
    <dbReference type="NCBI Taxonomy" id="449393"/>
    <lineage>
        <taxon>unclassified sequences</taxon>
        <taxon>metagenomes</taxon>
        <taxon>ecological metagenomes</taxon>
    </lineage>
</organism>
<dbReference type="EMBL" id="CAFBPC010000075">
    <property type="protein sequence ID" value="CAB5003250.1"/>
    <property type="molecule type" value="Genomic_DNA"/>
</dbReference>
<sequence>MPTNDGDRSQFFPAIEKKHGLPVSHWLSDLSELGEAKYPEQIAYLRENHGFSQAHANAVVMHFRGSTTSKRFSTPKQYFAQLDPQKKKTAELIFSTIMEKYPKLELVIAWNQPMLRIDGKYVFGLSTSQNHLTLNPFSTDVLELMSSKLSGYKVNKHTFVVPVDWKVDASLLRAMVKARLAE</sequence>
<gene>
    <name evidence="1" type="ORF">UFOPK4057_00437</name>
</gene>
<name>A0A6J7PCF6_9ZZZZ</name>
<accession>A0A6J7PCF6</accession>
<proteinExistence type="predicted"/>
<dbReference type="Gene3D" id="3.90.1150.200">
    <property type="match status" value="1"/>
</dbReference>
<evidence type="ECO:0000313" key="1">
    <source>
        <dbReference type="EMBL" id="CAB5003250.1"/>
    </source>
</evidence>
<dbReference type="InterPro" id="IPR025629">
    <property type="entry name" value="DUF4287"/>
</dbReference>
<protein>
    <submittedName>
        <fullName evidence="1">Unannotated protein</fullName>
    </submittedName>
</protein>